<evidence type="ECO:0000256" key="2">
    <source>
        <dbReference type="ARBA" id="ARBA00022490"/>
    </source>
</evidence>
<keyword evidence="5 6" id="KW-0804">Transcription</keyword>
<sequence length="248" mass="27083">MSGHSKWSTIKHKKGAADAKRGKVFSKLAKAITSAARQGGGNPDMNLKLQYAIDSAKSENMPKDNIERAVQKGTGELNADTVLYECLYEGYGPNGVAVMAEILTDNKNRTAAEIRKVFEMSGGNLGESGCVSWMFQQKGVITVNSGEIEEDKLMALVLDAGCDDLNVEDGKYEIDCETKDFNNVKKVLQDEGIKAESAEISWIPSTLIELDEAKGKKIISLMEKLENHDDVQNVYANFSLPEGLLDAL</sequence>
<feature type="domain" description="TACO1/YebC-like N-terminal" evidence="8">
    <location>
        <begin position="5"/>
        <end position="76"/>
    </location>
</feature>
<dbReference type="PANTHER" id="PTHR12532:SF6">
    <property type="entry name" value="TRANSCRIPTIONAL REGULATORY PROTEIN YEBC-RELATED"/>
    <property type="match status" value="1"/>
</dbReference>
<dbReference type="HAMAP" id="MF_00693">
    <property type="entry name" value="Transcrip_reg_TACO1"/>
    <property type="match status" value="1"/>
</dbReference>
<evidence type="ECO:0000256" key="1">
    <source>
        <dbReference type="ARBA" id="ARBA00008724"/>
    </source>
</evidence>
<dbReference type="Pfam" id="PF20772">
    <property type="entry name" value="TACO1_YebC_N"/>
    <property type="match status" value="1"/>
</dbReference>
<dbReference type="Gene3D" id="1.10.10.200">
    <property type="match status" value="1"/>
</dbReference>
<dbReference type="InterPro" id="IPR029072">
    <property type="entry name" value="YebC-like"/>
</dbReference>
<dbReference type="NCBIfam" id="NF009044">
    <property type="entry name" value="PRK12378.1"/>
    <property type="match status" value="1"/>
</dbReference>
<dbReference type="AlphaFoldDB" id="A0A0B0EIH9"/>
<dbReference type="PANTHER" id="PTHR12532">
    <property type="entry name" value="TRANSLATIONAL ACTIVATOR OF CYTOCHROME C OXIDASE 1"/>
    <property type="match status" value="1"/>
</dbReference>
<dbReference type="FunFam" id="3.30.70.980:FF:000002">
    <property type="entry name" value="Probable transcriptional regulatory protein YebC"/>
    <property type="match status" value="1"/>
</dbReference>
<comment type="caution">
    <text evidence="9">The sequence shown here is derived from an EMBL/GenBank/DDBJ whole genome shotgun (WGS) entry which is preliminary data.</text>
</comment>
<evidence type="ECO:0000313" key="10">
    <source>
        <dbReference type="Proteomes" id="UP000030652"/>
    </source>
</evidence>
<comment type="similarity">
    <text evidence="1 6">Belongs to the TACO1 family.</text>
</comment>
<organism evidence="9 10">
    <name type="scientific">Candidatus Scalindua brodae</name>
    <dbReference type="NCBI Taxonomy" id="237368"/>
    <lineage>
        <taxon>Bacteria</taxon>
        <taxon>Pseudomonadati</taxon>
        <taxon>Planctomycetota</taxon>
        <taxon>Candidatus Brocadiia</taxon>
        <taxon>Candidatus Brocadiales</taxon>
        <taxon>Candidatus Scalinduaceae</taxon>
        <taxon>Candidatus Scalindua</taxon>
    </lineage>
</organism>
<keyword evidence="3 6" id="KW-0805">Transcription regulation</keyword>
<evidence type="ECO:0000259" key="8">
    <source>
        <dbReference type="Pfam" id="PF20772"/>
    </source>
</evidence>
<name>A0A0B0EIH9_9BACT</name>
<dbReference type="NCBIfam" id="NF001030">
    <property type="entry name" value="PRK00110.1"/>
    <property type="match status" value="1"/>
</dbReference>
<dbReference type="FunFam" id="1.10.10.200:FF:000002">
    <property type="entry name" value="Probable transcriptional regulatory protein CLM62_37755"/>
    <property type="match status" value="1"/>
</dbReference>
<evidence type="ECO:0000256" key="6">
    <source>
        <dbReference type="HAMAP-Rule" id="MF_00693"/>
    </source>
</evidence>
<dbReference type="GO" id="GO:0006355">
    <property type="term" value="P:regulation of DNA-templated transcription"/>
    <property type="evidence" value="ECO:0007669"/>
    <property type="project" value="UniProtKB-UniRule"/>
</dbReference>
<dbReference type="NCBIfam" id="TIGR01033">
    <property type="entry name" value="YebC/PmpR family DNA-binding transcriptional regulator"/>
    <property type="match status" value="1"/>
</dbReference>
<comment type="subcellular location">
    <subcellularLocation>
        <location evidence="6">Cytoplasm</location>
    </subcellularLocation>
</comment>
<gene>
    <name evidence="9" type="ORF">SCABRO_03701</name>
</gene>
<evidence type="ECO:0000256" key="3">
    <source>
        <dbReference type="ARBA" id="ARBA00023015"/>
    </source>
</evidence>
<dbReference type="Pfam" id="PF01709">
    <property type="entry name" value="Transcrip_reg"/>
    <property type="match status" value="1"/>
</dbReference>
<feature type="domain" description="TACO1/YebC-like second and third" evidence="7">
    <location>
        <begin position="85"/>
        <end position="238"/>
    </location>
</feature>
<dbReference type="InterPro" id="IPR049083">
    <property type="entry name" value="TACO1_YebC_N"/>
</dbReference>
<evidence type="ECO:0000259" key="7">
    <source>
        <dbReference type="Pfam" id="PF01709"/>
    </source>
</evidence>
<reference evidence="9 10" key="1">
    <citation type="submission" date="2014-10" db="EMBL/GenBank/DDBJ databases">
        <title>Draft genome of anammox bacterium scalindua brodae, obtained using differential coverage binning of sequence data from two enrichment reactors.</title>
        <authorList>
            <person name="Speth D.R."/>
            <person name="Russ L."/>
            <person name="Kartal B."/>
            <person name="Op den Camp H.J."/>
            <person name="Dutilh B.E."/>
            <person name="Jetten M.S."/>
        </authorList>
    </citation>
    <scope>NUCLEOTIDE SEQUENCE [LARGE SCALE GENOMIC DNA]</scope>
    <source>
        <strain evidence="9">RU1</strain>
    </source>
</reference>
<keyword evidence="4 6" id="KW-0238">DNA-binding</keyword>
<protein>
    <recommendedName>
        <fullName evidence="6">Probable transcriptional regulatory protein SCABRO_03701</fullName>
    </recommendedName>
</protein>
<dbReference type="InterPro" id="IPR026564">
    <property type="entry name" value="Transcrip_reg_TACO1-like_dom3"/>
</dbReference>
<evidence type="ECO:0000256" key="4">
    <source>
        <dbReference type="ARBA" id="ARBA00023125"/>
    </source>
</evidence>
<evidence type="ECO:0000256" key="5">
    <source>
        <dbReference type="ARBA" id="ARBA00023163"/>
    </source>
</evidence>
<dbReference type="eggNOG" id="COG0217">
    <property type="taxonomic scope" value="Bacteria"/>
</dbReference>
<dbReference type="PATRIC" id="fig|237368.3.peg.3991"/>
<evidence type="ECO:0000313" key="9">
    <source>
        <dbReference type="EMBL" id="KHE90530.1"/>
    </source>
</evidence>
<dbReference type="GO" id="GO:0003677">
    <property type="term" value="F:DNA binding"/>
    <property type="evidence" value="ECO:0007669"/>
    <property type="project" value="UniProtKB-UniRule"/>
</dbReference>
<dbReference type="SUPFAM" id="SSF75625">
    <property type="entry name" value="YebC-like"/>
    <property type="match status" value="1"/>
</dbReference>
<dbReference type="EMBL" id="JRYO01000256">
    <property type="protein sequence ID" value="KHE90530.1"/>
    <property type="molecule type" value="Genomic_DNA"/>
</dbReference>
<accession>A0A0B0EIH9</accession>
<dbReference type="InterPro" id="IPR017856">
    <property type="entry name" value="Integrase-like_N"/>
</dbReference>
<dbReference type="Proteomes" id="UP000030652">
    <property type="component" value="Unassembled WGS sequence"/>
</dbReference>
<dbReference type="GO" id="GO:0005829">
    <property type="term" value="C:cytosol"/>
    <property type="evidence" value="ECO:0007669"/>
    <property type="project" value="TreeGrafter"/>
</dbReference>
<dbReference type="Gene3D" id="3.30.70.980">
    <property type="match status" value="2"/>
</dbReference>
<dbReference type="InterPro" id="IPR048300">
    <property type="entry name" value="TACO1_YebC-like_2nd/3rd_dom"/>
</dbReference>
<dbReference type="InterPro" id="IPR002876">
    <property type="entry name" value="Transcrip_reg_TACO1-like"/>
</dbReference>
<proteinExistence type="inferred from homology"/>
<keyword evidence="2 6" id="KW-0963">Cytoplasm</keyword>